<organism evidence="9 10">
    <name type="scientific">Aneurinibacillus soli</name>
    <dbReference type="NCBI Taxonomy" id="1500254"/>
    <lineage>
        <taxon>Bacteria</taxon>
        <taxon>Bacillati</taxon>
        <taxon>Bacillota</taxon>
        <taxon>Bacilli</taxon>
        <taxon>Bacillales</taxon>
        <taxon>Paenibacillaceae</taxon>
        <taxon>Aneurinibacillus group</taxon>
        <taxon>Aneurinibacillus</taxon>
    </lineage>
</organism>
<evidence type="ECO:0000313" key="10">
    <source>
        <dbReference type="Proteomes" id="UP000217696"/>
    </source>
</evidence>
<protein>
    <recommendedName>
        <fullName evidence="7 8">Ribonuclease P protein component</fullName>
        <shortName evidence="7">RNase P protein</shortName>
        <shortName evidence="7">RNaseP protein</shortName>
        <ecNumber evidence="7 8">3.1.26.5</ecNumber>
    </recommendedName>
    <alternativeName>
        <fullName evidence="7">Protein C5</fullName>
    </alternativeName>
</protein>
<comment type="subunit">
    <text evidence="7">Consists of a catalytic RNA component (M1 or rnpB) and a protein subunit.</text>
</comment>
<dbReference type="GO" id="GO:0030677">
    <property type="term" value="C:ribonuclease P complex"/>
    <property type="evidence" value="ECO:0007669"/>
    <property type="project" value="TreeGrafter"/>
</dbReference>
<dbReference type="Gene3D" id="3.30.230.10">
    <property type="match status" value="1"/>
</dbReference>
<dbReference type="GO" id="GO:0004526">
    <property type="term" value="F:ribonuclease P activity"/>
    <property type="evidence" value="ECO:0007669"/>
    <property type="project" value="UniProtKB-UniRule"/>
</dbReference>
<evidence type="ECO:0000313" key="9">
    <source>
        <dbReference type="EMBL" id="BAU26272.1"/>
    </source>
</evidence>
<dbReference type="EMBL" id="AP017312">
    <property type="protein sequence ID" value="BAU26272.1"/>
    <property type="molecule type" value="Genomic_DNA"/>
</dbReference>
<keyword evidence="5 7" id="KW-0378">Hydrolase</keyword>
<dbReference type="PANTHER" id="PTHR33992">
    <property type="entry name" value="RIBONUCLEASE P PROTEIN COMPONENT"/>
    <property type="match status" value="1"/>
</dbReference>
<keyword evidence="2 7" id="KW-0819">tRNA processing</keyword>
<dbReference type="GO" id="GO:0000049">
    <property type="term" value="F:tRNA binding"/>
    <property type="evidence" value="ECO:0007669"/>
    <property type="project" value="UniProtKB-UniRule"/>
</dbReference>
<dbReference type="Pfam" id="PF00825">
    <property type="entry name" value="Ribonuclease_P"/>
    <property type="match status" value="1"/>
</dbReference>
<dbReference type="PROSITE" id="PS00648">
    <property type="entry name" value="RIBONUCLEASE_P"/>
    <property type="match status" value="1"/>
</dbReference>
<comment type="catalytic activity">
    <reaction evidence="7">
        <text>Endonucleolytic cleavage of RNA, removing 5'-extranucleotides from tRNA precursor.</text>
        <dbReference type="EC" id="3.1.26.5"/>
    </reaction>
</comment>
<keyword evidence="6 7" id="KW-0694">RNA-binding</keyword>
<comment type="similarity">
    <text evidence="7">Belongs to the RnpA family.</text>
</comment>
<name>A0A0U5AWE1_9BACL</name>
<sequence length="123" mass="14379">MCPLYRQNRLRKNEEFQTIFKKGKSVANRQFVIYLLPKEGQDSFRVGVSVSKKMGNAVVRNRLRRLIKESIRLRADEVKSNVDFIVICRLPAVELEFDAFQGSLYHCMRKAKLFSSIHKEEGK</sequence>
<accession>A0A0U5AWE1</accession>
<keyword evidence="10" id="KW-1185">Reference proteome</keyword>
<evidence type="ECO:0000256" key="4">
    <source>
        <dbReference type="ARBA" id="ARBA00022759"/>
    </source>
</evidence>
<dbReference type="InterPro" id="IPR000100">
    <property type="entry name" value="RNase_P"/>
</dbReference>
<comment type="function">
    <text evidence="1 7">RNaseP catalyzes the removal of the 5'-leader sequence from pre-tRNA to produce the mature 5'-terminus. It can also cleave other RNA substrates such as 4.5S RNA. The protein component plays an auxiliary but essential role in vivo by binding to the 5'-leader sequence and broadening the substrate specificity of the ribozyme.</text>
</comment>
<proteinExistence type="inferred from homology"/>
<evidence type="ECO:0000256" key="7">
    <source>
        <dbReference type="HAMAP-Rule" id="MF_00227"/>
    </source>
</evidence>
<dbReference type="HAMAP" id="MF_00227">
    <property type="entry name" value="RNase_P"/>
    <property type="match status" value="1"/>
</dbReference>
<evidence type="ECO:0000256" key="3">
    <source>
        <dbReference type="ARBA" id="ARBA00022722"/>
    </source>
</evidence>
<dbReference type="GO" id="GO:0001682">
    <property type="term" value="P:tRNA 5'-leader removal"/>
    <property type="evidence" value="ECO:0007669"/>
    <property type="project" value="UniProtKB-UniRule"/>
</dbReference>
<dbReference type="InterPro" id="IPR014721">
    <property type="entry name" value="Ribsml_uS5_D2-typ_fold_subgr"/>
</dbReference>
<evidence type="ECO:0000256" key="1">
    <source>
        <dbReference type="ARBA" id="ARBA00002663"/>
    </source>
</evidence>
<evidence type="ECO:0000256" key="8">
    <source>
        <dbReference type="NCBIfam" id="TIGR00188"/>
    </source>
</evidence>
<dbReference type="Proteomes" id="UP000217696">
    <property type="component" value="Chromosome"/>
</dbReference>
<evidence type="ECO:0000256" key="5">
    <source>
        <dbReference type="ARBA" id="ARBA00022801"/>
    </source>
</evidence>
<dbReference type="FunFam" id="3.30.230.10:FF:000021">
    <property type="entry name" value="Ribonuclease P protein component"/>
    <property type="match status" value="1"/>
</dbReference>
<dbReference type="EC" id="3.1.26.5" evidence="7 8"/>
<dbReference type="SUPFAM" id="SSF54211">
    <property type="entry name" value="Ribosomal protein S5 domain 2-like"/>
    <property type="match status" value="1"/>
</dbReference>
<dbReference type="PANTHER" id="PTHR33992:SF1">
    <property type="entry name" value="RIBONUCLEASE P PROTEIN COMPONENT"/>
    <property type="match status" value="1"/>
</dbReference>
<dbReference type="InterPro" id="IPR020568">
    <property type="entry name" value="Ribosomal_Su5_D2-typ_SF"/>
</dbReference>
<dbReference type="NCBIfam" id="TIGR00188">
    <property type="entry name" value="rnpA"/>
    <property type="match status" value="1"/>
</dbReference>
<dbReference type="KEGG" id="asoc:CB4_00386"/>
<gene>
    <name evidence="7 9" type="primary">rnpA</name>
    <name evidence="9" type="ORF">CB4_00386</name>
</gene>
<keyword evidence="4 7" id="KW-0255">Endonuclease</keyword>
<evidence type="ECO:0000256" key="2">
    <source>
        <dbReference type="ARBA" id="ARBA00022694"/>
    </source>
</evidence>
<reference evidence="9 10" key="1">
    <citation type="submission" date="2015-12" db="EMBL/GenBank/DDBJ databases">
        <title>Genome sequence of Aneurinibacillus soli.</title>
        <authorList>
            <person name="Lee J.S."/>
            <person name="Lee K.C."/>
            <person name="Kim K.K."/>
            <person name="Lee B.W."/>
        </authorList>
    </citation>
    <scope>NUCLEOTIDE SEQUENCE [LARGE SCALE GENOMIC DNA]</scope>
    <source>
        <strain evidence="9 10">CB4</strain>
    </source>
</reference>
<dbReference type="InterPro" id="IPR020539">
    <property type="entry name" value="RNase_P_CS"/>
</dbReference>
<dbReference type="AlphaFoldDB" id="A0A0U5AWE1"/>
<dbReference type="GO" id="GO:0042781">
    <property type="term" value="F:3'-tRNA processing endoribonuclease activity"/>
    <property type="evidence" value="ECO:0007669"/>
    <property type="project" value="TreeGrafter"/>
</dbReference>
<evidence type="ECO:0000256" key="6">
    <source>
        <dbReference type="ARBA" id="ARBA00022884"/>
    </source>
</evidence>
<keyword evidence="3 7" id="KW-0540">Nuclease</keyword>